<dbReference type="SMART" id="SM01040">
    <property type="entry name" value="Bro-N"/>
    <property type="match status" value="1"/>
</dbReference>
<keyword evidence="2" id="KW-1185">Reference proteome</keyword>
<evidence type="ECO:0000313" key="1">
    <source>
        <dbReference type="EMBL" id="CAB3976847.1"/>
    </source>
</evidence>
<organism evidence="1 2">
    <name type="scientific">Paramuricea clavata</name>
    <name type="common">Red gorgonian</name>
    <name type="synonym">Violescent sea-whip</name>
    <dbReference type="NCBI Taxonomy" id="317549"/>
    <lineage>
        <taxon>Eukaryota</taxon>
        <taxon>Metazoa</taxon>
        <taxon>Cnidaria</taxon>
        <taxon>Anthozoa</taxon>
        <taxon>Octocorallia</taxon>
        <taxon>Malacalcyonacea</taxon>
        <taxon>Plexauridae</taxon>
        <taxon>Paramuricea</taxon>
    </lineage>
</organism>
<dbReference type="EMBL" id="CACRXK020000017">
    <property type="protein sequence ID" value="CAB3976847.1"/>
    <property type="molecule type" value="Genomic_DNA"/>
</dbReference>
<dbReference type="PANTHER" id="PTHR36180">
    <property type="entry name" value="DNA-BINDING PROTEIN-RELATED-RELATED"/>
    <property type="match status" value="1"/>
</dbReference>
<name>A0A7D9D7K8_PARCT</name>
<comment type="caution">
    <text evidence="1">The sequence shown here is derived from an EMBL/GenBank/DDBJ whole genome shotgun (WGS) entry which is preliminary data.</text>
</comment>
<protein>
    <submittedName>
        <fullName evidence="1">BRO family, N-terminal domain</fullName>
    </submittedName>
</protein>
<dbReference type="InterPro" id="IPR011856">
    <property type="entry name" value="tRNA_endonuc-like_dom_sf"/>
</dbReference>
<dbReference type="Pfam" id="PF02498">
    <property type="entry name" value="Bro-N"/>
    <property type="match status" value="1"/>
</dbReference>
<dbReference type="AlphaFoldDB" id="A0A7D9D7K8"/>
<dbReference type="Proteomes" id="UP001152795">
    <property type="component" value="Unassembled WGS sequence"/>
</dbReference>
<dbReference type="Gene3D" id="3.40.1350.10">
    <property type="match status" value="1"/>
</dbReference>
<evidence type="ECO:0000313" key="2">
    <source>
        <dbReference type="Proteomes" id="UP001152795"/>
    </source>
</evidence>
<proteinExistence type="predicted"/>
<gene>
    <name evidence="1" type="ORF">PACLA_8A047724</name>
</gene>
<dbReference type="InterPro" id="IPR003497">
    <property type="entry name" value="BRO_N_domain"/>
</dbReference>
<sequence>MEKLFRNRDLNVSVRTVESDGKVLFYAKDVAESLGYSNPQKAVRDHVWGLNKVLLGNISGEQLFTRKPETIGGNMSGEQLFTRKPEVIGGTFVHPKHRQQHTVLLYEPGVLQLIFKSRLPIAEHFQAWVFREVLPSIRKTGTYSLPDKGHSDLHHTVVSYIRDNYPEAVIIPGLGEYQDTSSKRCDAWKKGYKGGQPDIIIENPMGKYKGFAIEFKSPKGTGVASERQVLWLQKLMGMGYMVMISDDLVKTCIRINEYFSLTKAVRKAAVNKIQCAVRLYRPRFSSDKTQLNLRYLTSRMEDKPEQTQVVTSEKKKDPKRVAAGKRLAAISKIAKERKKKLAEPEESSSNNMIAYVGVVIALVSLALAFNQHQRETKKPEPKYIPETVEVTRKADASRLDSLE</sequence>
<reference evidence="1" key="1">
    <citation type="submission" date="2020-04" db="EMBL/GenBank/DDBJ databases">
        <authorList>
            <person name="Alioto T."/>
            <person name="Alioto T."/>
            <person name="Gomez Garrido J."/>
        </authorList>
    </citation>
    <scope>NUCLEOTIDE SEQUENCE</scope>
    <source>
        <strain evidence="1">A484AB</strain>
    </source>
</reference>
<dbReference type="PANTHER" id="PTHR36180:SF2">
    <property type="entry name" value="BRO FAMILY PROTEIN"/>
    <property type="match status" value="1"/>
</dbReference>
<accession>A0A7D9D7K8</accession>
<dbReference type="OrthoDB" id="7468926at2759"/>
<dbReference type="PROSITE" id="PS51750">
    <property type="entry name" value="BRO_N"/>
    <property type="match status" value="1"/>
</dbReference>
<dbReference type="GO" id="GO:0003676">
    <property type="term" value="F:nucleic acid binding"/>
    <property type="evidence" value="ECO:0007669"/>
    <property type="project" value="InterPro"/>
</dbReference>